<sequence length="141" mass="16246">MQLGTQLVWSPQQRPWRKIQPQCGKVNILIDSGLQVEAPQNGGCECDCKSISTHSRNAYYYLFIFLFRENCRPLLNTHYIMYPYLYILLHLKSYYISNVRNLACSSFATTNNTFILRASPVRVHANLGICIVLPRKDTLVS</sequence>
<organism evidence="1 2">
    <name type="scientific">Ceratitis capitata</name>
    <name type="common">Mediterranean fruit fly</name>
    <name type="synonym">Tephritis capitata</name>
    <dbReference type="NCBI Taxonomy" id="7213"/>
    <lineage>
        <taxon>Eukaryota</taxon>
        <taxon>Metazoa</taxon>
        <taxon>Ecdysozoa</taxon>
        <taxon>Arthropoda</taxon>
        <taxon>Hexapoda</taxon>
        <taxon>Insecta</taxon>
        <taxon>Pterygota</taxon>
        <taxon>Neoptera</taxon>
        <taxon>Endopterygota</taxon>
        <taxon>Diptera</taxon>
        <taxon>Brachycera</taxon>
        <taxon>Muscomorpha</taxon>
        <taxon>Tephritoidea</taxon>
        <taxon>Tephritidae</taxon>
        <taxon>Ceratitis</taxon>
        <taxon>Ceratitis</taxon>
    </lineage>
</organism>
<dbReference type="EMBL" id="CAJHJT010000034">
    <property type="protein sequence ID" value="CAD7003283.1"/>
    <property type="molecule type" value="Genomic_DNA"/>
</dbReference>
<keyword evidence="2" id="KW-1185">Reference proteome</keyword>
<evidence type="ECO:0000313" key="2">
    <source>
        <dbReference type="Proteomes" id="UP000606786"/>
    </source>
</evidence>
<reference evidence="1" key="1">
    <citation type="submission" date="2020-11" db="EMBL/GenBank/DDBJ databases">
        <authorList>
            <person name="Whitehead M."/>
        </authorList>
    </citation>
    <scope>NUCLEOTIDE SEQUENCE</scope>
    <source>
        <strain evidence="1">EGII</strain>
    </source>
</reference>
<dbReference type="Proteomes" id="UP000606786">
    <property type="component" value="Unassembled WGS sequence"/>
</dbReference>
<comment type="caution">
    <text evidence="1">The sequence shown here is derived from an EMBL/GenBank/DDBJ whole genome shotgun (WGS) entry which is preliminary data.</text>
</comment>
<protein>
    <submittedName>
        <fullName evidence="1">(Mediterranean fruit fly) hypothetical protein</fullName>
    </submittedName>
</protein>
<name>A0A811V1J0_CERCA</name>
<accession>A0A811V1J0</accession>
<proteinExistence type="predicted"/>
<dbReference type="AlphaFoldDB" id="A0A811V1J0"/>
<evidence type="ECO:0000313" key="1">
    <source>
        <dbReference type="EMBL" id="CAD7003283.1"/>
    </source>
</evidence>
<gene>
    <name evidence="1" type="ORF">CCAP1982_LOCUS11745</name>
</gene>